<dbReference type="AlphaFoldDB" id="A0A2P2QE76"/>
<dbReference type="EMBL" id="GGEC01084804">
    <property type="protein sequence ID" value="MBX65288.1"/>
    <property type="molecule type" value="Transcribed_RNA"/>
</dbReference>
<accession>A0A2P2QE76</accession>
<reference evidence="1" key="1">
    <citation type="submission" date="2018-02" db="EMBL/GenBank/DDBJ databases">
        <title>Rhizophora mucronata_Transcriptome.</title>
        <authorList>
            <person name="Meera S.P."/>
            <person name="Sreeshan A."/>
            <person name="Augustine A."/>
        </authorList>
    </citation>
    <scope>NUCLEOTIDE SEQUENCE</scope>
    <source>
        <tissue evidence="1">Leaf</tissue>
    </source>
</reference>
<proteinExistence type="predicted"/>
<protein>
    <submittedName>
        <fullName evidence="1">Uncharacterized protein</fullName>
    </submittedName>
</protein>
<sequence>MKCQRILLSSSKMAAQQAILQREWCRIT</sequence>
<organism evidence="1">
    <name type="scientific">Rhizophora mucronata</name>
    <name type="common">Asiatic mangrove</name>
    <dbReference type="NCBI Taxonomy" id="61149"/>
    <lineage>
        <taxon>Eukaryota</taxon>
        <taxon>Viridiplantae</taxon>
        <taxon>Streptophyta</taxon>
        <taxon>Embryophyta</taxon>
        <taxon>Tracheophyta</taxon>
        <taxon>Spermatophyta</taxon>
        <taxon>Magnoliopsida</taxon>
        <taxon>eudicotyledons</taxon>
        <taxon>Gunneridae</taxon>
        <taxon>Pentapetalae</taxon>
        <taxon>rosids</taxon>
        <taxon>fabids</taxon>
        <taxon>Malpighiales</taxon>
        <taxon>Rhizophoraceae</taxon>
        <taxon>Rhizophora</taxon>
    </lineage>
</organism>
<name>A0A2P2QE76_RHIMU</name>
<evidence type="ECO:0000313" key="1">
    <source>
        <dbReference type="EMBL" id="MBX65288.1"/>
    </source>
</evidence>